<dbReference type="STRING" id="1130798.LBLM1_06745"/>
<evidence type="ECO:0000256" key="1">
    <source>
        <dbReference type="SAM" id="Coils"/>
    </source>
</evidence>
<accession>A0A0D4CLH9</accession>
<evidence type="ECO:0000313" key="3">
    <source>
        <dbReference type="Proteomes" id="UP000003645"/>
    </source>
</evidence>
<name>A0A0D4CLH9_LIMMU</name>
<organism evidence="2 3">
    <name type="scientific">Limosilactobacillus mucosae LM1</name>
    <dbReference type="NCBI Taxonomy" id="1130798"/>
    <lineage>
        <taxon>Bacteria</taxon>
        <taxon>Bacillati</taxon>
        <taxon>Bacillota</taxon>
        <taxon>Bacilli</taxon>
        <taxon>Lactobacillales</taxon>
        <taxon>Lactobacillaceae</taxon>
        <taxon>Limosilactobacillus</taxon>
    </lineage>
</organism>
<keyword evidence="3" id="KW-1185">Reference proteome</keyword>
<dbReference type="Proteomes" id="UP000003645">
    <property type="component" value="Chromosome"/>
</dbReference>
<proteinExistence type="predicted"/>
<sequence>MYREIIIKDEKGNIKRHTYEHLLTEKQWLKKQRQLRKNATGELISWSNHYGGGQALYFEEAETKVMSKTERMRREKAKKKAKLEEEKKRQLELEYENARTSYQWLHDCHRKIINSDNGFHVEKYRYDNDNSADDPFYLAEMPYFYYLERDTKPVDEAEYERLKQLYIKKYGGWEHIDLDNTKYNGKPWY</sequence>
<dbReference type="RefSeq" id="WP_080890491.1">
    <property type="nucleotide sequence ID" value="NZ_CP011013.1"/>
</dbReference>
<dbReference type="EMBL" id="CP011013">
    <property type="protein sequence ID" value="AJT50731.1"/>
    <property type="molecule type" value="Genomic_DNA"/>
</dbReference>
<dbReference type="HOGENOM" id="CLU_1432880_0_0_9"/>
<dbReference type="KEGG" id="lmu:LBLM1_06745"/>
<dbReference type="OrthoDB" id="10010468at2"/>
<gene>
    <name evidence="2" type="ORF">LBLM1_06745</name>
</gene>
<dbReference type="AlphaFoldDB" id="A0A0D4CLH9"/>
<keyword evidence="1" id="KW-0175">Coiled coil</keyword>
<reference evidence="2 3" key="1">
    <citation type="journal article" date="2012" name="J. Bacteriol.">
        <title>Genome sequence of Lactobacillus mucosae LM1, isolated from piglet feces.</title>
        <authorList>
            <person name="Lee J.H."/>
            <person name="Valeriano V.D."/>
            <person name="Shin Y.R."/>
            <person name="Chae J.P."/>
            <person name="Kim G.B."/>
            <person name="Ham J.S."/>
            <person name="Chun J."/>
            <person name="Kang D.K."/>
        </authorList>
    </citation>
    <scope>NUCLEOTIDE SEQUENCE [LARGE SCALE GENOMIC DNA]</scope>
    <source>
        <strain evidence="2 3">LM1</strain>
    </source>
</reference>
<protein>
    <submittedName>
        <fullName evidence="2">Uncharacterized protein</fullName>
    </submittedName>
</protein>
<feature type="coiled-coil region" evidence="1">
    <location>
        <begin position="58"/>
        <end position="101"/>
    </location>
</feature>
<evidence type="ECO:0000313" key="2">
    <source>
        <dbReference type="EMBL" id="AJT50731.1"/>
    </source>
</evidence>